<name>A0A165CRM2_9APHY</name>
<evidence type="ECO:0000256" key="1">
    <source>
        <dbReference type="SAM" id="MobiDB-lite"/>
    </source>
</evidence>
<evidence type="ECO:0008006" key="4">
    <source>
        <dbReference type="Google" id="ProtNLM"/>
    </source>
</evidence>
<dbReference type="InParanoid" id="A0A165CRM2"/>
<evidence type="ECO:0000313" key="2">
    <source>
        <dbReference type="EMBL" id="KZT03306.1"/>
    </source>
</evidence>
<gene>
    <name evidence="2" type="ORF">LAESUDRAFT_373254</name>
</gene>
<feature type="region of interest" description="Disordered" evidence="1">
    <location>
        <begin position="364"/>
        <end position="411"/>
    </location>
</feature>
<feature type="compositionally biased region" description="Polar residues" evidence="1">
    <location>
        <begin position="381"/>
        <end position="394"/>
    </location>
</feature>
<organism evidence="2 3">
    <name type="scientific">Laetiporus sulphureus 93-53</name>
    <dbReference type="NCBI Taxonomy" id="1314785"/>
    <lineage>
        <taxon>Eukaryota</taxon>
        <taxon>Fungi</taxon>
        <taxon>Dikarya</taxon>
        <taxon>Basidiomycota</taxon>
        <taxon>Agaricomycotina</taxon>
        <taxon>Agaricomycetes</taxon>
        <taxon>Polyporales</taxon>
        <taxon>Laetiporus</taxon>
    </lineage>
</organism>
<keyword evidence="3" id="KW-1185">Reference proteome</keyword>
<dbReference type="RefSeq" id="XP_040761046.1">
    <property type="nucleotide sequence ID" value="XM_040902218.1"/>
</dbReference>
<dbReference type="GeneID" id="63819249"/>
<proteinExistence type="predicted"/>
<dbReference type="AlphaFoldDB" id="A0A165CRM2"/>
<protein>
    <recommendedName>
        <fullName evidence="4">Pentacotripeptide-repeat region of PRORP domain-containing protein</fullName>
    </recommendedName>
</protein>
<accession>A0A165CRM2</accession>
<dbReference type="STRING" id="1314785.A0A165CRM2"/>
<dbReference type="Proteomes" id="UP000076871">
    <property type="component" value="Unassembled WGS sequence"/>
</dbReference>
<dbReference type="OrthoDB" id="185373at2759"/>
<reference evidence="2 3" key="1">
    <citation type="journal article" date="2016" name="Mol. Biol. Evol.">
        <title>Comparative Genomics of Early-Diverging Mushroom-Forming Fungi Provides Insights into the Origins of Lignocellulose Decay Capabilities.</title>
        <authorList>
            <person name="Nagy L.G."/>
            <person name="Riley R."/>
            <person name="Tritt A."/>
            <person name="Adam C."/>
            <person name="Daum C."/>
            <person name="Floudas D."/>
            <person name="Sun H."/>
            <person name="Yadav J.S."/>
            <person name="Pangilinan J."/>
            <person name="Larsson K.H."/>
            <person name="Matsuura K."/>
            <person name="Barry K."/>
            <person name="Labutti K."/>
            <person name="Kuo R."/>
            <person name="Ohm R.A."/>
            <person name="Bhattacharya S.S."/>
            <person name="Shirouzu T."/>
            <person name="Yoshinaga Y."/>
            <person name="Martin F.M."/>
            <person name="Grigoriev I.V."/>
            <person name="Hibbett D.S."/>
        </authorList>
    </citation>
    <scope>NUCLEOTIDE SEQUENCE [LARGE SCALE GENOMIC DNA]</scope>
    <source>
        <strain evidence="2 3">93-53</strain>
    </source>
</reference>
<evidence type="ECO:0000313" key="3">
    <source>
        <dbReference type="Proteomes" id="UP000076871"/>
    </source>
</evidence>
<dbReference type="EMBL" id="KV427645">
    <property type="protein sequence ID" value="KZT03306.1"/>
    <property type="molecule type" value="Genomic_DNA"/>
</dbReference>
<dbReference type="InterPro" id="IPR011990">
    <property type="entry name" value="TPR-like_helical_dom_sf"/>
</dbReference>
<sequence>MWVNGFVRAPTKSPFRAFSVVAEKTKSLQPYTPATTSRHAGLMTRLYRVSRYYGRKCDDPLFDSLNWLARFPAGFLPVYTLNRSGIHVNQMKRWRPLVMAANWNASMEFIADKDIVIPALDLTRHPSVPTPSSSKTLPTWLVFHLLCSQVATEEDALQALALAYHHFPSTPIHMQPMLFIITACWLAEHSLFVPLRRVVAAFLDFYEHVPPHEHEFWAMLQMLAYASASKEVSIPACAIIRAMDKHNLRLNQATVSALLGSAFVTTILGRVLMRRIVRHDFEPTVQHLTRLLRVFEYAKRRSDARRCLSLLNVHLPSGFRVPPSSRKVSRLFIKPGPTTIKSEARYLLGFHSVDELLQYLQKKSSPQDALPARSKEHKQRSSASSRDGTPSSHSAAEETGRNDASPVPHRRAGNIMSTHVVWRNSLLVAARDRKMRSENILPMLHQAQSQHPLLHREMLFIVFSMRALIVRNDYVNALRIWDRIKNNTAAMNRFTVSAGVEALVMGGRASEAVKLLLSISERKQSTQSLGSTTNALDVSQSGLNPRTRLDTQSINVLMRCLQRTGRYDTIFVLWEQLEPLFDVRPDHYTLTILLRTARLAGKCNPSIRGVLVEMGLGRLLKPPPGSKTFSARGAQILNMIYSNRPSTGVWNGERAGQVTLKIVNEIMMESWPELREVKSPIYATRPSGDFCAFFPVTDFYRTVMGREVSVAEENTNSTSPAPPSNVPSVFSQIIPNDVFFRAYIELLAAESLIPHIPLVLAWMRRLNVKPSQRTVATVLVYWAEVGMDPPLFEHVLSGKSQYERLMDWLCEWVGPSHMPTDKDMDRSIMRLKKFRELRYAFVHRSR</sequence>
<dbReference type="Gene3D" id="1.25.40.10">
    <property type="entry name" value="Tetratricopeptide repeat domain"/>
    <property type="match status" value="1"/>
</dbReference>